<evidence type="ECO:0000313" key="2">
    <source>
        <dbReference type="Proteomes" id="UP000639973"/>
    </source>
</evidence>
<dbReference type="EMBL" id="BMOL01000034">
    <property type="protein sequence ID" value="GGL94541.1"/>
    <property type="molecule type" value="Genomic_DNA"/>
</dbReference>
<protein>
    <recommendedName>
        <fullName evidence="3">Transposase</fullName>
    </recommendedName>
</protein>
<name>A0ABQ2GGN9_9DEIO</name>
<evidence type="ECO:0008006" key="3">
    <source>
        <dbReference type="Google" id="ProtNLM"/>
    </source>
</evidence>
<dbReference type="Proteomes" id="UP000639973">
    <property type="component" value="Unassembled WGS sequence"/>
</dbReference>
<evidence type="ECO:0000313" key="1">
    <source>
        <dbReference type="EMBL" id="GGL94541.1"/>
    </source>
</evidence>
<accession>A0ABQ2GGN9</accession>
<comment type="caution">
    <text evidence="1">The sequence shown here is derived from an EMBL/GenBank/DDBJ whole genome shotgun (WGS) entry which is preliminary data.</text>
</comment>
<reference evidence="2" key="1">
    <citation type="journal article" date="2019" name="Int. J. Syst. Evol. Microbiol.">
        <title>The Global Catalogue of Microorganisms (GCM) 10K type strain sequencing project: providing services to taxonomists for standard genome sequencing and annotation.</title>
        <authorList>
            <consortium name="The Broad Institute Genomics Platform"/>
            <consortium name="The Broad Institute Genome Sequencing Center for Infectious Disease"/>
            <person name="Wu L."/>
            <person name="Ma J."/>
        </authorList>
    </citation>
    <scope>NUCLEOTIDE SEQUENCE [LARGE SCALE GENOMIC DNA]</scope>
    <source>
        <strain evidence="2">JCM 15442</strain>
    </source>
</reference>
<keyword evidence="2" id="KW-1185">Reference proteome</keyword>
<organism evidence="1 2">
    <name type="scientific">Deinococcus aerolatus</name>
    <dbReference type="NCBI Taxonomy" id="522487"/>
    <lineage>
        <taxon>Bacteria</taxon>
        <taxon>Thermotogati</taxon>
        <taxon>Deinococcota</taxon>
        <taxon>Deinococci</taxon>
        <taxon>Deinococcales</taxon>
        <taxon>Deinococcaceae</taxon>
        <taxon>Deinococcus</taxon>
    </lineage>
</organism>
<gene>
    <name evidence="1" type="ORF">GCM10010840_35740</name>
</gene>
<sequence length="85" mass="9383">MLPKPGFGDPSRVIPQVRHRAGAVNMDGDHARDPREAPFQIGKLRSVVAVVERHFKNGVRRCVLTALVTAVVLRRHASLLPIRAT</sequence>
<proteinExistence type="predicted"/>